<evidence type="ECO:0000313" key="3">
    <source>
        <dbReference type="EMBL" id="PSM44774.1"/>
    </source>
</evidence>
<feature type="region of interest" description="Disordered" evidence="1">
    <location>
        <begin position="1"/>
        <end position="44"/>
    </location>
</feature>
<dbReference type="Proteomes" id="UP000240429">
    <property type="component" value="Unassembled WGS sequence"/>
</dbReference>
<comment type="caution">
    <text evidence="3">The sequence shown here is derived from an EMBL/GenBank/DDBJ whole genome shotgun (WGS) entry which is preliminary data.</text>
</comment>
<accession>A0A2P8QEW8</accession>
<evidence type="ECO:0000259" key="2">
    <source>
        <dbReference type="Pfam" id="PF00135"/>
    </source>
</evidence>
<proteinExistence type="predicted"/>
<feature type="region of interest" description="Disordered" evidence="1">
    <location>
        <begin position="94"/>
        <end position="150"/>
    </location>
</feature>
<dbReference type="Pfam" id="PF00135">
    <property type="entry name" value="COesterase"/>
    <property type="match status" value="1"/>
</dbReference>
<name>A0A2P8QEW8_9ACTN</name>
<dbReference type="InterPro" id="IPR002018">
    <property type="entry name" value="CarbesteraseB"/>
</dbReference>
<dbReference type="EMBL" id="PYBJ01000001">
    <property type="protein sequence ID" value="PSM44774.1"/>
    <property type="molecule type" value="Genomic_DNA"/>
</dbReference>
<dbReference type="PANTHER" id="PTHR11559">
    <property type="entry name" value="CARBOXYLESTERASE"/>
    <property type="match status" value="1"/>
</dbReference>
<dbReference type="Gene3D" id="3.40.50.1820">
    <property type="entry name" value="alpha/beta hydrolase"/>
    <property type="match status" value="1"/>
</dbReference>
<organism evidence="3 4">
    <name type="scientific">Streptomyces dioscori</name>
    <dbReference type="NCBI Taxonomy" id="2109333"/>
    <lineage>
        <taxon>Bacteria</taxon>
        <taxon>Bacillati</taxon>
        <taxon>Actinomycetota</taxon>
        <taxon>Actinomycetes</taxon>
        <taxon>Kitasatosporales</taxon>
        <taxon>Streptomycetaceae</taxon>
        <taxon>Streptomyces</taxon>
        <taxon>Streptomyces aurantiacus group</taxon>
    </lineage>
</organism>
<reference evidence="3 4" key="1">
    <citation type="submission" date="2018-03" db="EMBL/GenBank/DDBJ databases">
        <title>Streptomyces dioscori sp. nov., a novel endophytic actinobacterium isolated from bulbil of Dioscorea bulbifera L.</title>
        <authorList>
            <person name="Zhikuan W."/>
        </authorList>
    </citation>
    <scope>NUCLEOTIDE SEQUENCE [LARGE SCALE GENOMIC DNA]</scope>
    <source>
        <strain evidence="3 4">A217</strain>
    </source>
</reference>
<dbReference type="RefSeq" id="WP_107014529.1">
    <property type="nucleotide sequence ID" value="NZ_KZ679038.1"/>
</dbReference>
<protein>
    <recommendedName>
        <fullName evidence="2">Carboxylesterase type B domain-containing protein</fullName>
    </recommendedName>
</protein>
<dbReference type="InterPro" id="IPR050309">
    <property type="entry name" value="Type-B_Carboxylest/Lipase"/>
</dbReference>
<dbReference type="InterPro" id="IPR029058">
    <property type="entry name" value="AB_hydrolase_fold"/>
</dbReference>
<dbReference type="OrthoDB" id="4205369at2"/>
<dbReference type="AlphaFoldDB" id="A0A2P8QEW8"/>
<sequence>MQSCKGIPHSAPPVGSCRWRPPQPANPWSGERDGSQFGADCAQAGRSVPSSSEGCLFANVWRPAGVAAGAKLPVRVWIQGGGFVAGRIGRPAGRAACPVRPGQKDPAGVNGPSPGCDVPDRTVQGNRVPGYDRASHAPTGRSSAPAHSRA</sequence>
<evidence type="ECO:0000313" key="4">
    <source>
        <dbReference type="Proteomes" id="UP000240429"/>
    </source>
</evidence>
<keyword evidence="4" id="KW-1185">Reference proteome</keyword>
<feature type="domain" description="Carboxylesterase type B" evidence="2">
    <location>
        <begin position="5"/>
        <end position="87"/>
    </location>
</feature>
<evidence type="ECO:0000256" key="1">
    <source>
        <dbReference type="SAM" id="MobiDB-lite"/>
    </source>
</evidence>
<dbReference type="SUPFAM" id="SSF53474">
    <property type="entry name" value="alpha/beta-Hydrolases"/>
    <property type="match status" value="1"/>
</dbReference>
<gene>
    <name evidence="3" type="ORF">C6Y14_01190</name>
</gene>